<dbReference type="GO" id="GO:0016020">
    <property type="term" value="C:membrane"/>
    <property type="evidence" value="ECO:0007669"/>
    <property type="project" value="InterPro"/>
</dbReference>
<feature type="transmembrane region" description="Helical" evidence="1">
    <location>
        <begin position="204"/>
        <end position="224"/>
    </location>
</feature>
<feature type="domain" description="EamA" evidence="2">
    <location>
        <begin position="8"/>
        <end position="139"/>
    </location>
</feature>
<gene>
    <name evidence="3" type="ORF">C0W41_21195</name>
</gene>
<feature type="transmembrane region" description="Helical" evidence="1">
    <location>
        <begin position="145"/>
        <end position="165"/>
    </location>
</feature>
<dbReference type="EMBL" id="PYOY01000019">
    <property type="protein sequence ID" value="PSX03069.1"/>
    <property type="molecule type" value="Genomic_DNA"/>
</dbReference>
<dbReference type="InterPro" id="IPR037185">
    <property type="entry name" value="EmrE-like"/>
</dbReference>
<evidence type="ECO:0000259" key="2">
    <source>
        <dbReference type="Pfam" id="PF00892"/>
    </source>
</evidence>
<dbReference type="RefSeq" id="WP_107131400.1">
    <property type="nucleotide sequence ID" value="NZ_PYOK01000019.1"/>
</dbReference>
<feature type="domain" description="EamA" evidence="2">
    <location>
        <begin position="146"/>
        <end position="270"/>
    </location>
</feature>
<dbReference type="SUPFAM" id="SSF103481">
    <property type="entry name" value="Multidrug resistance efflux transporter EmrE"/>
    <property type="match status" value="2"/>
</dbReference>
<keyword evidence="1" id="KW-1133">Transmembrane helix</keyword>
<feature type="transmembrane region" description="Helical" evidence="1">
    <location>
        <begin position="99"/>
        <end position="116"/>
    </location>
</feature>
<accession>A0A855SC55</accession>
<dbReference type="Pfam" id="PF00892">
    <property type="entry name" value="EamA"/>
    <property type="match status" value="2"/>
</dbReference>
<reference evidence="3 4" key="1">
    <citation type="submission" date="2018-01" db="EMBL/GenBank/DDBJ databases">
        <title>Whole genome sequencing of Histamine producing bacteria.</title>
        <authorList>
            <person name="Butler K."/>
        </authorList>
    </citation>
    <scope>NUCLEOTIDE SEQUENCE [LARGE SCALE GENOMIC DNA]</scope>
    <source>
        <strain evidence="3 4">A2-1</strain>
    </source>
</reference>
<keyword evidence="1" id="KW-0472">Membrane</keyword>
<feature type="transmembrane region" description="Helical" evidence="1">
    <location>
        <begin position="39"/>
        <end position="56"/>
    </location>
</feature>
<protein>
    <submittedName>
        <fullName evidence="3">EamA family transporter</fullName>
    </submittedName>
</protein>
<dbReference type="AlphaFoldDB" id="A0A855SC55"/>
<feature type="transmembrane region" description="Helical" evidence="1">
    <location>
        <begin position="177"/>
        <end position="198"/>
    </location>
</feature>
<name>A0A855SC55_PHOAN</name>
<feature type="transmembrane region" description="Helical" evidence="1">
    <location>
        <begin position="236"/>
        <end position="253"/>
    </location>
</feature>
<feature type="transmembrane region" description="Helical" evidence="1">
    <location>
        <begin position="259"/>
        <end position="274"/>
    </location>
</feature>
<sequence>MKQTAVSLGILLLIFGNLSASLSDVAVKLLNGEVHPLQYMFLRQVISLIIILPFWLSQTKPQREVGSWKINTIRAYLVLAGSSMLLVALTYLPLATANALFYAAPLLMIPLSIVLLGEYPTKGKVIATAIGFIGILIVLRPTQFHWAAIAALGTATTLALYNVLVRKLPQSQTVSSTLFWTSVLSLPVATPLAWYFWQPISLENLGLIAASALFTLGYQGCVVLAYRQSETHKIGLAEYSGLIFVALFGWIWFNESLDTLTLIGILLIVLPMMPRPKRKKFTTQIDIQ</sequence>
<proteinExistence type="predicted"/>
<dbReference type="PANTHER" id="PTHR22911">
    <property type="entry name" value="ACYL-MALONYL CONDENSING ENZYME-RELATED"/>
    <property type="match status" value="1"/>
</dbReference>
<dbReference type="GeneID" id="61231616"/>
<dbReference type="InterPro" id="IPR000620">
    <property type="entry name" value="EamA_dom"/>
</dbReference>
<evidence type="ECO:0000313" key="4">
    <source>
        <dbReference type="Proteomes" id="UP000241440"/>
    </source>
</evidence>
<organism evidence="3 4">
    <name type="scientific">Photobacterium angustum</name>
    <dbReference type="NCBI Taxonomy" id="661"/>
    <lineage>
        <taxon>Bacteria</taxon>
        <taxon>Pseudomonadati</taxon>
        <taxon>Pseudomonadota</taxon>
        <taxon>Gammaproteobacteria</taxon>
        <taxon>Vibrionales</taxon>
        <taxon>Vibrionaceae</taxon>
        <taxon>Photobacterium</taxon>
    </lineage>
</organism>
<dbReference type="Proteomes" id="UP000241440">
    <property type="component" value="Unassembled WGS sequence"/>
</dbReference>
<feature type="transmembrane region" description="Helical" evidence="1">
    <location>
        <begin position="123"/>
        <end position="139"/>
    </location>
</feature>
<feature type="transmembrane region" description="Helical" evidence="1">
    <location>
        <begin position="76"/>
        <end position="93"/>
    </location>
</feature>
<evidence type="ECO:0000256" key="1">
    <source>
        <dbReference type="SAM" id="Phobius"/>
    </source>
</evidence>
<dbReference type="PANTHER" id="PTHR22911:SF103">
    <property type="entry name" value="BLR2811 PROTEIN"/>
    <property type="match status" value="1"/>
</dbReference>
<evidence type="ECO:0000313" key="3">
    <source>
        <dbReference type="EMBL" id="PSX03069.1"/>
    </source>
</evidence>
<comment type="caution">
    <text evidence="3">The sequence shown here is derived from an EMBL/GenBank/DDBJ whole genome shotgun (WGS) entry which is preliminary data.</text>
</comment>
<keyword evidence="1" id="KW-0812">Transmembrane</keyword>